<keyword evidence="2" id="KW-1185">Reference proteome</keyword>
<evidence type="ECO:0000313" key="1">
    <source>
        <dbReference type="EMBL" id="KRR11530.1"/>
    </source>
</evidence>
<dbReference type="Proteomes" id="UP000051913">
    <property type="component" value="Unassembled WGS sequence"/>
</dbReference>
<sequence length="189" mass="21386">MSGSWVNFDEYEDVLASTDLLAILAPKLRTQPSCWKWMILAAQNGLQGALVCAIQDTSGTNILEKQSAIAALDWYRTREGDMPQGKLAVFGTLLKRYRTKYPSSVTAQQLKSIGQLHWELRNNFAHFIPASWKIEVDGLPEIIQSALDLIEDAMKRDQVMMHLSGNRKRRLERNISLTRNALLPVSDRS</sequence>
<dbReference type="AlphaFoldDB" id="A0A0R3LU78"/>
<protein>
    <submittedName>
        <fullName evidence="1">Uncharacterized protein</fullName>
    </submittedName>
</protein>
<accession>A0A0R3LU78</accession>
<reference evidence="1 2" key="1">
    <citation type="submission" date="2014-03" db="EMBL/GenBank/DDBJ databases">
        <title>Bradyrhizobium valentinum sp. nov., isolated from effective nodules of Lupinus mariae-josephae, a lupine endemic of basic-lime soils in Eastern Spain.</title>
        <authorList>
            <person name="Duran D."/>
            <person name="Rey L."/>
            <person name="Navarro A."/>
            <person name="Busquets A."/>
            <person name="Imperial J."/>
            <person name="Ruiz-Argueso T."/>
        </authorList>
    </citation>
    <scope>NUCLEOTIDE SEQUENCE [LARGE SCALE GENOMIC DNA]</scope>
    <source>
        <strain evidence="1 2">LmjM3</strain>
    </source>
</reference>
<organism evidence="1 2">
    <name type="scientific">Bradyrhizobium valentinum</name>
    <dbReference type="NCBI Taxonomy" id="1518501"/>
    <lineage>
        <taxon>Bacteria</taxon>
        <taxon>Pseudomonadati</taxon>
        <taxon>Pseudomonadota</taxon>
        <taxon>Alphaproteobacteria</taxon>
        <taxon>Hyphomicrobiales</taxon>
        <taxon>Nitrobacteraceae</taxon>
        <taxon>Bradyrhizobium</taxon>
    </lineage>
</organism>
<gene>
    <name evidence="1" type="ORF">CP49_18010</name>
</gene>
<comment type="caution">
    <text evidence="1">The sequence shown here is derived from an EMBL/GenBank/DDBJ whole genome shotgun (WGS) entry which is preliminary data.</text>
</comment>
<evidence type="ECO:0000313" key="2">
    <source>
        <dbReference type="Proteomes" id="UP000051913"/>
    </source>
</evidence>
<dbReference type="EMBL" id="LLXX01000038">
    <property type="protein sequence ID" value="KRR11530.1"/>
    <property type="molecule type" value="Genomic_DNA"/>
</dbReference>
<dbReference type="RefSeq" id="WP_057849561.1">
    <property type="nucleotide sequence ID" value="NZ_LLXX01000038.1"/>
</dbReference>
<name>A0A0R3LU78_9BRAD</name>
<proteinExistence type="predicted"/>